<reference evidence="11" key="1">
    <citation type="journal article" date="2019" name="Int. J. Syst. Evol. Microbiol.">
        <title>The Global Catalogue of Microorganisms (GCM) 10K type strain sequencing project: providing services to taxonomists for standard genome sequencing and annotation.</title>
        <authorList>
            <consortium name="The Broad Institute Genomics Platform"/>
            <consortium name="The Broad Institute Genome Sequencing Center for Infectious Disease"/>
            <person name="Wu L."/>
            <person name="Ma J."/>
        </authorList>
    </citation>
    <scope>NUCLEOTIDE SEQUENCE [LARGE SCALE GENOMIC DNA]</scope>
    <source>
        <strain evidence="11">CGMCC 1.10131</strain>
    </source>
</reference>
<comment type="similarity">
    <text evidence="2">Belongs to the SLC41A transporter family.</text>
</comment>
<dbReference type="Pfam" id="PF01769">
    <property type="entry name" value="MgtE"/>
    <property type="match status" value="1"/>
</dbReference>
<evidence type="ECO:0000259" key="9">
    <source>
        <dbReference type="SMART" id="SM00924"/>
    </source>
</evidence>
<comment type="caution">
    <text evidence="10">The sequence shown here is derived from an EMBL/GenBank/DDBJ whole genome shotgun (WGS) entry which is preliminary data.</text>
</comment>
<dbReference type="InterPro" id="IPR006667">
    <property type="entry name" value="SLC41_membr_dom"/>
</dbReference>
<sequence>MTNEVNESPPLQTFDGHHDDALNRILKLLKQEEQPVDLSFVEDYDNAILANLIESLPDQYRQQIWPYLSEQRFWPILHLMQYETVKHLFDLFTAQQINALQRHIGDTEIVEFADFLPEQMVDTYLEQQDELSATQLQDALSYEDEQIGRYTDLHILRARPNSTVHRIKQRLLDKQDKHVAVYLVDAQGQFQGACSMTDIINADDHTRLKELSFSIEVFDHQQMLSEVALSVNVLAGHAWHPVQRDGKIIGAIAVSNLVQWLQERSLEVAISEAPSNEEDLFTPVRTAAKMRAIWLTTNLATAFLASWVIGLFEGALQQLVALAILMPVVASMGGIAGSQTLAVALRGIALNHLQQSNLKLLLNKELKIAAWNGLLLGIVIAGVVSYWFSSIPLGLVIFIAIVLNSLAAAASATLIPFLLKKMKIDPAVAGSVILTTVTDIVGFVAFLGLASLFLMH</sequence>
<dbReference type="SUPFAM" id="SSF158791">
    <property type="entry name" value="MgtE N-terminal domain-like"/>
    <property type="match status" value="1"/>
</dbReference>
<evidence type="ECO:0000256" key="7">
    <source>
        <dbReference type="ARBA" id="ARBA00023136"/>
    </source>
</evidence>
<keyword evidence="4 8" id="KW-0812">Transmembrane</keyword>
<dbReference type="EMBL" id="BMDY01000018">
    <property type="protein sequence ID" value="GGB13441.1"/>
    <property type="molecule type" value="Genomic_DNA"/>
</dbReference>
<name>A0ABQ1I3P9_9ALTE</name>
<dbReference type="InterPro" id="IPR046342">
    <property type="entry name" value="CBS_dom_sf"/>
</dbReference>
<evidence type="ECO:0000256" key="4">
    <source>
        <dbReference type="ARBA" id="ARBA00022692"/>
    </source>
</evidence>
<comment type="subcellular location">
    <subcellularLocation>
        <location evidence="1">Membrane</location>
        <topology evidence="1">Multi-pass membrane protein</topology>
    </subcellularLocation>
</comment>
<protein>
    <submittedName>
        <fullName evidence="10">Magnesium transporter</fullName>
    </submittedName>
</protein>
<feature type="transmembrane region" description="Helical" evidence="8">
    <location>
        <begin position="431"/>
        <end position="455"/>
    </location>
</feature>
<feature type="transmembrane region" description="Helical" evidence="8">
    <location>
        <begin position="292"/>
        <end position="312"/>
    </location>
</feature>
<organism evidence="10 11">
    <name type="scientific">Agarivorans gilvus</name>
    <dbReference type="NCBI Taxonomy" id="680279"/>
    <lineage>
        <taxon>Bacteria</taxon>
        <taxon>Pseudomonadati</taxon>
        <taxon>Pseudomonadota</taxon>
        <taxon>Gammaproteobacteria</taxon>
        <taxon>Alteromonadales</taxon>
        <taxon>Alteromonadaceae</taxon>
        <taxon>Agarivorans</taxon>
    </lineage>
</organism>
<keyword evidence="7 8" id="KW-0472">Membrane</keyword>
<evidence type="ECO:0000256" key="6">
    <source>
        <dbReference type="ARBA" id="ARBA00022989"/>
    </source>
</evidence>
<evidence type="ECO:0000313" key="11">
    <source>
        <dbReference type="Proteomes" id="UP000651977"/>
    </source>
</evidence>
<proteinExistence type="inferred from homology"/>
<evidence type="ECO:0000256" key="2">
    <source>
        <dbReference type="ARBA" id="ARBA00009749"/>
    </source>
</evidence>
<dbReference type="InterPro" id="IPR006668">
    <property type="entry name" value="Mg_transptr_MgtE_intracell_dom"/>
</dbReference>
<dbReference type="SUPFAM" id="SSF54631">
    <property type="entry name" value="CBS-domain pair"/>
    <property type="match status" value="1"/>
</dbReference>
<dbReference type="PANTHER" id="PTHR41394:SF5">
    <property type="entry name" value="SLC41A_MGTE INTEGRAL MEMBRANE DOMAIN-CONTAINING PROTEIN"/>
    <property type="match status" value="1"/>
</dbReference>
<dbReference type="Pfam" id="PF03448">
    <property type="entry name" value="MgtE_N"/>
    <property type="match status" value="1"/>
</dbReference>
<evidence type="ECO:0000256" key="5">
    <source>
        <dbReference type="ARBA" id="ARBA00022842"/>
    </source>
</evidence>
<keyword evidence="3" id="KW-0813">Transport</keyword>
<dbReference type="InterPro" id="IPR036739">
    <property type="entry name" value="SLC41_membr_dom_sf"/>
</dbReference>
<feature type="transmembrane region" description="Helical" evidence="8">
    <location>
        <begin position="395"/>
        <end position="419"/>
    </location>
</feature>
<evidence type="ECO:0000256" key="3">
    <source>
        <dbReference type="ARBA" id="ARBA00022448"/>
    </source>
</evidence>
<evidence type="ECO:0000256" key="8">
    <source>
        <dbReference type="SAM" id="Phobius"/>
    </source>
</evidence>
<dbReference type="Gene3D" id="3.10.580.10">
    <property type="entry name" value="CBS-domain"/>
    <property type="match status" value="1"/>
</dbReference>
<dbReference type="RefSeq" id="WP_055733754.1">
    <property type="nucleotide sequence ID" value="NZ_BMDY01000018.1"/>
</dbReference>
<dbReference type="Proteomes" id="UP000651977">
    <property type="component" value="Unassembled WGS sequence"/>
</dbReference>
<dbReference type="PANTHER" id="PTHR41394">
    <property type="entry name" value="MAGNESIUM TRANSPORTER MGTE"/>
    <property type="match status" value="1"/>
</dbReference>
<dbReference type="Gene3D" id="1.10.357.20">
    <property type="entry name" value="SLC41 divalent cation transporters, integral membrane domain"/>
    <property type="match status" value="1"/>
</dbReference>
<feature type="transmembrane region" description="Helical" evidence="8">
    <location>
        <begin position="324"/>
        <end position="348"/>
    </location>
</feature>
<keyword evidence="6 8" id="KW-1133">Transmembrane helix</keyword>
<feature type="domain" description="Magnesium transporter MgtE intracellular" evidence="9">
    <location>
        <begin position="44"/>
        <end position="147"/>
    </location>
</feature>
<accession>A0ABQ1I3P9</accession>
<feature type="transmembrane region" description="Helical" evidence="8">
    <location>
        <begin position="369"/>
        <end position="389"/>
    </location>
</feature>
<keyword evidence="11" id="KW-1185">Reference proteome</keyword>
<dbReference type="SMART" id="SM00924">
    <property type="entry name" value="MgtE_N"/>
    <property type="match status" value="1"/>
</dbReference>
<gene>
    <name evidence="10" type="ORF">GCM10007414_28500</name>
</gene>
<evidence type="ECO:0000256" key="1">
    <source>
        <dbReference type="ARBA" id="ARBA00004141"/>
    </source>
</evidence>
<dbReference type="SUPFAM" id="SSF161093">
    <property type="entry name" value="MgtE membrane domain-like"/>
    <property type="match status" value="1"/>
</dbReference>
<evidence type="ECO:0000313" key="10">
    <source>
        <dbReference type="EMBL" id="GGB13441.1"/>
    </source>
</evidence>
<keyword evidence="5" id="KW-0460">Magnesium</keyword>